<keyword evidence="1" id="KW-0449">Lipoprotein</keyword>
<gene>
    <name evidence="1" type="ORF">HF292_001040</name>
</gene>
<protein>
    <submittedName>
        <fullName evidence="1">EexN family lipoprotein</fullName>
    </submittedName>
</protein>
<organism evidence="1 2">
    <name type="scientific">Acidithiobacillus ferruginosus</name>
    <dbReference type="NCBI Taxonomy" id="3063951"/>
    <lineage>
        <taxon>Bacteria</taxon>
        <taxon>Pseudomonadati</taxon>
        <taxon>Pseudomonadota</taxon>
        <taxon>Acidithiobacillia</taxon>
        <taxon>Acidithiobacillales</taxon>
        <taxon>Acidithiobacillaceae</taxon>
        <taxon>Acidithiobacillus</taxon>
    </lineage>
</organism>
<dbReference type="EMBL" id="CP130946">
    <property type="protein sequence ID" value="XRP73258.1"/>
    <property type="molecule type" value="Genomic_DNA"/>
</dbReference>
<reference evidence="1 2" key="1">
    <citation type="journal article" date="2021" name="ISME J.">
        <title>Genomic evolution of the class Acidithiobacillia: deep-branching Proteobacteria living in extreme acidic conditions.</title>
        <authorList>
            <person name="Moya-Beltran A."/>
            <person name="Beard S."/>
            <person name="Rojas-Villalobos C."/>
            <person name="Issotta F."/>
            <person name="Gallardo Y."/>
            <person name="Ulloa R."/>
            <person name="Giaveno A."/>
            <person name="Degli Esposti M."/>
            <person name="Johnson D.B."/>
            <person name="Quatrini R."/>
        </authorList>
    </citation>
    <scope>NUCLEOTIDE SEQUENCE [LARGE SCALE GENOMIC DNA]</scope>
    <source>
        <strain evidence="1 2">CF3</strain>
    </source>
</reference>
<name>A0ACD5IHG6_9PROT</name>
<keyword evidence="2" id="KW-1185">Reference proteome</keyword>
<sequence>MAVKKTLLLAVLGAMLAGCAHQPVYTAHYYRTHKTAFKKELAFCAKAEKLSGSEEKNCQTAHRVQSDEEAAAGLFSGGTNNPALLP</sequence>
<evidence type="ECO:0000313" key="1">
    <source>
        <dbReference type="EMBL" id="XRP73258.1"/>
    </source>
</evidence>
<accession>A0ACD5IHG6</accession>
<proteinExistence type="predicted"/>
<evidence type="ECO:0000313" key="2">
    <source>
        <dbReference type="Proteomes" id="UP001196097"/>
    </source>
</evidence>
<dbReference type="Proteomes" id="UP001196097">
    <property type="component" value="Chromosome"/>
</dbReference>